<sequence length="1756" mass="185264">APSTLEDLQHKLQLIGTNPQQSEPTVCSSASGDGGGTSTQGTTTAGTSSQPTTPQSTHTQESYILALQQKLAQMTEGGASGPGSDSGTPQPDQAQLTLGSSVGGGTGGTATPVLGSSGSKDDSKSKVRPAAMDFQDLEAELHKIHTIKGASQTQPTPMNAVTVGMNLGLGHSVNMAQQIALAATGGPGPGGAPLLTTPVHYVPTYQPYQSYMTSAMQQQSAEDAAQQAEAAQGHMHAALNRPGSNHTAGGLSGFLPTAQPQLISGPLGPMIHHSVGVGVPIATIPNSLGVQYTVPTNAAIHGTATPHNSTAPSSPASSVAGLSATSAVDTKSVTAVAPSTTSYVEALAGGDIDGGRLLTTVLSLSPCTDGQCTDIHNSSINSSTNNSVSSTSVPVKKVSRFQVSIVREDKTFTDSSAAGKDVASPVTLCSTAAETLSDYNSAIQPAFSSSVATDVATSASSEQQPQRREMSPIRKGRFSVVTHKPDEVEEITTGVIGLDELATPSSIAIGTTIHQTAQSSMYHDHLQNRHPLDASIVASSAPPQSNAQQQQEFLQRRFSQCLAPLPGQSYGPHVFVTTGHPLQVLVDGSNVANQVSGPPSDDPYMEKVGRPTSAMSTSMGQIDSDRLQLQPHLMGVNSAGQNAAPSHVLHIGSPSSASYLQSSSAHTNNTNVSPRRRKISVIRVHPIMPAGPVILEHYQNQFVSNNPEKSANPSVGCYSAPVQQNAPPGFPNSTLPLSSPTTSTTTGLTKLTTPSHTLGNPNSDPQSPTLNSLSSSKRLTSQSIADLPSKLSEIFKSSTKETIKARPLSSMKTLAKSCADLRRIDDTDEATGSGSESTTKDGQSAGNTVLSPDSPASINSPLMFSYPNTPTDSPAIRGNFSSVKNPLDMDLIEQRFTQVGTAGNEKIRNSYHNTVHPRLPTRASVLGSPPIARSKFLSGGYGPSEFSSEFIREKILRRQRPDSSISDSEDEGFYPALNINTLSSMKAKSARSSPQRLSPTKMRPIAPGVNFLADDPSRLLKAKLKHTHSLSNLPDTLMKESARRGWKTQGQSEETPLTRMTTITSGNNASISTTPSKSSSAASASVHSKRPKDLAFQPTTSQPNDNVYYTVHSGVNPLFYGPSASAFKKEYQYGGGVGGISSSSSSGPSRPLRRQSERDGADGCIDCDVDILDESFEDMLEGNSFEESCNMYPQQFGNYYYPFGSGSGSSYNNTRRSGSPSSGYKTMGPYNYATISSYPNSDPHLVKYLREREKNRLLQQQQPYKYYGLVGEDDHEVEGDRSSEPQPRRRSYEMDPEYQELLEKHKLEEDDMRARHRLEFDLFLKRRKARLATAAALQAAAEEAAAQSHHSPGQSQYYTISSVHSGTSNHHLLGPYGTGGRAFLPTAAALALQAQQHHFAARYGAPAPAMEQVYQPGSSLGHGSMTSAHFTLPLSTSNFQQHLQNMKSFRGLPQGFAGQMQAGSSSNVGGTGDLGQGSSLTPSPTLSPPPGLPISPLPPGEHSTCSSSTVTAAPSTASIRMNESAQSPEFSSMMGGQGSTPETPTRMPLMPHPQAGMMETPMPNYAIQPSPYGALRTPVYGQGGPPPLGPGYQNAAAAAAAAAYASGYYFQPGYMGEYTTRGYDDSWIVPRISVDNLCAGMQPLMQQVPQNMRYIPGASISPAPPQMLYGGSPYANIPGAQWQLTAVGPSPSGGQMGTGSERGTPNPMLPPEYQLPPGMIMPGMQLAPPSNNSTNNSPNVLPASAYSPNSAASHHQ</sequence>
<evidence type="ECO:0000256" key="1">
    <source>
        <dbReference type="SAM" id="MobiDB-lite"/>
    </source>
</evidence>
<feature type="compositionally biased region" description="Polar residues" evidence="1">
    <location>
        <begin position="83"/>
        <end position="95"/>
    </location>
</feature>
<feature type="compositionally biased region" description="Low complexity" evidence="1">
    <location>
        <begin position="39"/>
        <end position="60"/>
    </location>
</feature>
<feature type="compositionally biased region" description="Polar residues" evidence="1">
    <location>
        <begin position="830"/>
        <end position="864"/>
    </location>
</feature>
<feature type="region of interest" description="Disordered" evidence="1">
    <location>
        <begin position="705"/>
        <end position="784"/>
    </location>
</feature>
<feature type="non-terminal residue" evidence="2">
    <location>
        <position position="1756"/>
    </location>
</feature>
<feature type="compositionally biased region" description="Low complexity" evidence="1">
    <location>
        <begin position="1140"/>
        <end position="1149"/>
    </location>
</feature>
<reference evidence="2 3" key="1">
    <citation type="journal article" date="2016" name="Genome Biol. Evol.">
        <title>Gene Family Evolution Reflects Adaptation to Soil Environmental Stressors in the Genome of the Collembolan Orchesella cincta.</title>
        <authorList>
            <person name="Faddeeva-Vakhrusheva A."/>
            <person name="Derks M.F."/>
            <person name="Anvar S.Y."/>
            <person name="Agamennone V."/>
            <person name="Suring W."/>
            <person name="Smit S."/>
            <person name="van Straalen N.M."/>
            <person name="Roelofs D."/>
        </authorList>
    </citation>
    <scope>NUCLEOTIDE SEQUENCE [LARGE SCALE GENOMIC DNA]</scope>
    <source>
        <tissue evidence="2">Mixed pool</tissue>
    </source>
</reference>
<feature type="region of interest" description="Disordered" evidence="1">
    <location>
        <begin position="1031"/>
        <end position="1103"/>
    </location>
</feature>
<feature type="region of interest" description="Disordered" evidence="1">
    <location>
        <begin position="455"/>
        <end position="475"/>
    </location>
</feature>
<feature type="compositionally biased region" description="Polar residues" evidence="1">
    <location>
        <begin position="985"/>
        <end position="998"/>
    </location>
</feature>
<feature type="region of interest" description="Disordered" evidence="1">
    <location>
        <begin position="13"/>
        <end position="127"/>
    </location>
</feature>
<feature type="compositionally biased region" description="Polar residues" evidence="1">
    <location>
        <begin position="15"/>
        <end position="27"/>
    </location>
</feature>
<feature type="compositionally biased region" description="Low complexity" evidence="1">
    <location>
        <begin position="109"/>
        <end position="118"/>
    </location>
</feature>
<organism evidence="2 3">
    <name type="scientific">Orchesella cincta</name>
    <name type="common">Springtail</name>
    <name type="synonym">Podura cincta</name>
    <dbReference type="NCBI Taxonomy" id="48709"/>
    <lineage>
        <taxon>Eukaryota</taxon>
        <taxon>Metazoa</taxon>
        <taxon>Ecdysozoa</taxon>
        <taxon>Arthropoda</taxon>
        <taxon>Hexapoda</taxon>
        <taxon>Collembola</taxon>
        <taxon>Entomobryomorpha</taxon>
        <taxon>Entomobryoidea</taxon>
        <taxon>Orchesellidae</taxon>
        <taxon>Orchesellinae</taxon>
        <taxon>Orchesella</taxon>
    </lineage>
</organism>
<feature type="compositionally biased region" description="Low complexity" evidence="1">
    <location>
        <begin position="1728"/>
        <end position="1756"/>
    </location>
</feature>
<feature type="region of interest" description="Disordered" evidence="1">
    <location>
        <begin position="655"/>
        <end position="677"/>
    </location>
</feature>
<feature type="compositionally biased region" description="Low complexity" evidence="1">
    <location>
        <begin position="1503"/>
        <end position="1518"/>
    </location>
</feature>
<feature type="compositionally biased region" description="Polar residues" evidence="1">
    <location>
        <begin position="1519"/>
        <end position="1530"/>
    </location>
</feature>
<feature type="compositionally biased region" description="Low complexity" evidence="1">
    <location>
        <begin position="1069"/>
        <end position="1086"/>
    </location>
</feature>
<evidence type="ECO:0000313" key="2">
    <source>
        <dbReference type="EMBL" id="ODM96408.1"/>
    </source>
</evidence>
<gene>
    <name evidence="2" type="ORF">Ocin01_10278</name>
</gene>
<feature type="region of interest" description="Disordered" evidence="1">
    <location>
        <begin position="1455"/>
        <end position="1542"/>
    </location>
</feature>
<feature type="compositionally biased region" description="Polar residues" evidence="1">
    <location>
        <begin position="758"/>
        <end position="769"/>
    </location>
</feature>
<feature type="region of interest" description="Disordered" evidence="1">
    <location>
        <begin position="985"/>
        <end position="1009"/>
    </location>
</feature>
<feature type="compositionally biased region" description="Low complexity" evidence="1">
    <location>
        <begin position="731"/>
        <end position="757"/>
    </location>
</feature>
<feature type="non-terminal residue" evidence="2">
    <location>
        <position position="1"/>
    </location>
</feature>
<feature type="region of interest" description="Disordered" evidence="1">
    <location>
        <begin position="1138"/>
        <end position="1163"/>
    </location>
</feature>
<comment type="caution">
    <text evidence="2">The sequence shown here is derived from an EMBL/GenBank/DDBJ whole genome shotgun (WGS) entry which is preliminary data.</text>
</comment>
<feature type="region of interest" description="Disordered" evidence="1">
    <location>
        <begin position="826"/>
        <end position="864"/>
    </location>
</feature>
<feature type="region of interest" description="Disordered" evidence="1">
    <location>
        <begin position="1270"/>
        <end position="1294"/>
    </location>
</feature>
<feature type="compositionally biased region" description="Low complexity" evidence="1">
    <location>
        <begin position="770"/>
        <end position="783"/>
    </location>
</feature>
<feature type="compositionally biased region" description="Polar residues" evidence="1">
    <location>
        <begin position="1048"/>
        <end position="1068"/>
    </location>
</feature>
<dbReference type="Proteomes" id="UP000094527">
    <property type="component" value="Unassembled WGS sequence"/>
</dbReference>
<feature type="compositionally biased region" description="Pro residues" evidence="1">
    <location>
        <begin position="1485"/>
        <end position="1499"/>
    </location>
</feature>
<accession>A0A1D2MU35</accession>
<name>A0A1D2MU35_ORCCI</name>
<evidence type="ECO:0000313" key="3">
    <source>
        <dbReference type="Proteomes" id="UP000094527"/>
    </source>
</evidence>
<feature type="compositionally biased region" description="Low complexity" evidence="1">
    <location>
        <begin position="655"/>
        <end position="664"/>
    </location>
</feature>
<protein>
    <submittedName>
        <fullName evidence="2">Uncharacterized protein</fullName>
    </submittedName>
</protein>
<feature type="region of interest" description="Disordered" evidence="1">
    <location>
        <begin position="1689"/>
        <end position="1756"/>
    </location>
</feature>
<keyword evidence="3" id="KW-1185">Reference proteome</keyword>
<feature type="compositionally biased region" description="Basic and acidic residues" evidence="1">
    <location>
        <begin position="1278"/>
        <end position="1293"/>
    </location>
</feature>
<dbReference type="EMBL" id="LJIJ01000542">
    <property type="protein sequence ID" value="ODM96408.1"/>
    <property type="molecule type" value="Genomic_DNA"/>
</dbReference>
<proteinExistence type="predicted"/>